<feature type="region of interest" description="Disordered" evidence="1">
    <location>
        <begin position="36"/>
        <end position="72"/>
    </location>
</feature>
<organism evidence="3">
    <name type="scientific">bioreactor metagenome</name>
    <dbReference type="NCBI Taxonomy" id="1076179"/>
    <lineage>
        <taxon>unclassified sequences</taxon>
        <taxon>metagenomes</taxon>
        <taxon>ecological metagenomes</taxon>
    </lineage>
</organism>
<evidence type="ECO:0000256" key="2">
    <source>
        <dbReference type="SAM" id="Phobius"/>
    </source>
</evidence>
<evidence type="ECO:0000256" key="1">
    <source>
        <dbReference type="SAM" id="MobiDB-lite"/>
    </source>
</evidence>
<accession>A0A644XNX1</accession>
<keyword evidence="2" id="KW-0812">Transmembrane</keyword>
<keyword evidence="2" id="KW-0472">Membrane</keyword>
<reference evidence="3" key="1">
    <citation type="submission" date="2019-08" db="EMBL/GenBank/DDBJ databases">
        <authorList>
            <person name="Kucharzyk K."/>
            <person name="Murdoch R.W."/>
            <person name="Higgins S."/>
            <person name="Loffler F."/>
        </authorList>
    </citation>
    <scope>NUCLEOTIDE SEQUENCE</scope>
</reference>
<keyword evidence="2" id="KW-1133">Transmembrane helix</keyword>
<dbReference type="EMBL" id="VSSQ01002842">
    <property type="protein sequence ID" value="MPM17677.1"/>
    <property type="molecule type" value="Genomic_DNA"/>
</dbReference>
<name>A0A644XNX1_9ZZZZ</name>
<gene>
    <name evidence="3" type="ORF">SDC9_64074</name>
</gene>
<evidence type="ECO:0000313" key="3">
    <source>
        <dbReference type="EMBL" id="MPM17677.1"/>
    </source>
</evidence>
<sequence>MNIKEFIGKYRIIIVLVVMIVVLAFIKSYFGNKENENNTIISPTPTKTTVNTNSNSSLNNKTNESNDLNNQNNLTNESVLINQNNQENFQTNELVISNSETDKKREELTEKGRTFQTEEEYEVWFETLSFEDQELLLGYGRVNMSQLNNSLPYEGGTFIVKSLISNNIIQAKTKIDDLAKAEADLKNWLSDQGMKLVEPVISWE</sequence>
<feature type="transmembrane region" description="Helical" evidence="2">
    <location>
        <begin position="12"/>
        <end position="30"/>
    </location>
</feature>
<protein>
    <submittedName>
        <fullName evidence="3">Uncharacterized protein</fullName>
    </submittedName>
</protein>
<proteinExistence type="predicted"/>
<comment type="caution">
    <text evidence="3">The sequence shown here is derived from an EMBL/GenBank/DDBJ whole genome shotgun (WGS) entry which is preliminary data.</text>
</comment>
<dbReference type="AlphaFoldDB" id="A0A644XNX1"/>
<feature type="compositionally biased region" description="Low complexity" evidence="1">
    <location>
        <begin position="42"/>
        <end position="72"/>
    </location>
</feature>